<dbReference type="EMBL" id="JAGSOJ010000004">
    <property type="protein sequence ID" value="MCM1991556.1"/>
    <property type="molecule type" value="Genomic_DNA"/>
</dbReference>
<protein>
    <submittedName>
        <fullName evidence="1">Uncharacterized protein</fullName>
    </submittedName>
</protein>
<dbReference type="RefSeq" id="WP_250860681.1">
    <property type="nucleotide sequence ID" value="NZ_JAGSOJ010000004.1"/>
</dbReference>
<keyword evidence="2" id="KW-1185">Reference proteome</keyword>
<comment type="caution">
    <text evidence="1">The sequence shown here is derived from an EMBL/GenBank/DDBJ whole genome shotgun (WGS) entry which is preliminary data.</text>
</comment>
<dbReference type="InterPro" id="IPR043737">
    <property type="entry name" value="DUF5682"/>
</dbReference>
<organism evidence="1 2">
    <name type="scientific">Oceanirhabdus seepicola</name>
    <dbReference type="NCBI Taxonomy" id="2828781"/>
    <lineage>
        <taxon>Bacteria</taxon>
        <taxon>Bacillati</taxon>
        <taxon>Bacillota</taxon>
        <taxon>Clostridia</taxon>
        <taxon>Eubacteriales</taxon>
        <taxon>Clostridiaceae</taxon>
        <taxon>Oceanirhabdus</taxon>
    </lineage>
</organism>
<dbReference type="AlphaFoldDB" id="A0A9J6P5P0"/>
<dbReference type="Pfam" id="PF18934">
    <property type="entry name" value="DUF5682"/>
    <property type="match status" value="1"/>
</dbReference>
<name>A0A9J6P5P0_9CLOT</name>
<evidence type="ECO:0000313" key="2">
    <source>
        <dbReference type="Proteomes" id="UP001056429"/>
    </source>
</evidence>
<accession>A0A9J6P5P0</accession>
<gene>
    <name evidence="1" type="ORF">KDK92_17615</name>
</gene>
<dbReference type="Proteomes" id="UP001056429">
    <property type="component" value="Unassembled WGS sequence"/>
</dbReference>
<proteinExistence type="predicted"/>
<evidence type="ECO:0000313" key="1">
    <source>
        <dbReference type="EMBL" id="MCM1991556.1"/>
    </source>
</evidence>
<sequence>MERVLQCEELDKIDELKELIKDAYDLNREIVFFPVRHHSPICTYHLKKTIEKYKPDAILIEGPSNANNLIEGITHDESKPPLSIYYTYTDSKKLLDEEKGKYMCYYPMLKHSPEYFSLKHGQEKGIHVEFIDLPYEDILLASKEGKGIREKMKKQEYTDDKYLQRGEFLKKVCKQGNTKDFHEFWEKYFEIKGLDVPSEEFIEDMLAYCYMIRVGDDEAILEEEGCISRERYMAGKIQETRKKYKRILVVTGGFHTYGIIKMLKSDENFNLKKSAKVKADDSNAYIIPYSYEHSDALSGYASGMPYTAFYSKVWDEIQKHDRKINNVNEDYDIPIEKSKLVYQNSVKYFIAKCSRTLRKEGEATSTDDGIQAFVMANGLASLRDKKSCGVNEICEGVRSSFIKGEYSELNNKPLEILRKCMVGNKVGVVTSNIDIPPIVKDFKDMCKKYKLKINTMEKGEKILEIYKKKLHKSISVFFHMMKYLDCGFCIMTKGADRISGKDINLKRETWTYMWTPEVERSLIELSLYGGSIKEAAKEMLRLEVENAKGHSGLAALSLVRSMIMGLNSNVYDIVEKIFKSIEDDGSFLSLVDCANYMCFLLKDEVDKEIEEAFKKLQKRAYEKAILMIDGIKDVSKFDEMIYIEGIKKLNFICSESICDEELFIDKLIDIAQRNDVQPTIEGAIIGVLYGWNRIDQSEIMEKINSYIKGSGEERRKCASFLKGLFSTGRDIVLMDRYMIDMLNDYVVGLESHEFMEILPELRYAFSSFMPREINSIGQMIGNIYNKSSVDILFNKAVGEDQMIIAKEIDNKAKELLREWSILDG</sequence>
<reference evidence="1" key="2">
    <citation type="submission" date="2021-04" db="EMBL/GenBank/DDBJ databases">
        <authorList>
            <person name="Dong X."/>
        </authorList>
    </citation>
    <scope>NUCLEOTIDE SEQUENCE</scope>
    <source>
        <strain evidence="1">ZWT</strain>
    </source>
</reference>
<reference evidence="1" key="1">
    <citation type="journal article" date="2021" name="mSystems">
        <title>Bacteria and Archaea Synergistically Convert Glycine Betaine to Biogenic Methane in the Formosa Cold Seep of the South China Sea.</title>
        <authorList>
            <person name="Li L."/>
            <person name="Zhang W."/>
            <person name="Zhang S."/>
            <person name="Song L."/>
            <person name="Sun Q."/>
            <person name="Zhang H."/>
            <person name="Xiang H."/>
            <person name="Dong X."/>
        </authorList>
    </citation>
    <scope>NUCLEOTIDE SEQUENCE</scope>
    <source>
        <strain evidence="1">ZWT</strain>
    </source>
</reference>